<organism evidence="3 4">
    <name type="scientific">Morus notabilis</name>
    <dbReference type="NCBI Taxonomy" id="981085"/>
    <lineage>
        <taxon>Eukaryota</taxon>
        <taxon>Viridiplantae</taxon>
        <taxon>Streptophyta</taxon>
        <taxon>Embryophyta</taxon>
        <taxon>Tracheophyta</taxon>
        <taxon>Spermatophyta</taxon>
        <taxon>Magnoliopsida</taxon>
        <taxon>eudicotyledons</taxon>
        <taxon>Gunneridae</taxon>
        <taxon>Pentapetalae</taxon>
        <taxon>rosids</taxon>
        <taxon>fabids</taxon>
        <taxon>Rosales</taxon>
        <taxon>Moraceae</taxon>
        <taxon>Moreae</taxon>
        <taxon>Morus</taxon>
    </lineage>
</organism>
<dbReference type="KEGG" id="mnt:21407493"/>
<dbReference type="PROSITE" id="PS50076">
    <property type="entry name" value="DNAJ_2"/>
    <property type="match status" value="1"/>
</dbReference>
<dbReference type="FunFam" id="1.10.287.110:FF:000086">
    <property type="entry name" value="Chaperone protein dnaJ 10"/>
    <property type="match status" value="1"/>
</dbReference>
<dbReference type="PANTHER" id="PTHR44094:SF17">
    <property type="entry name" value="CHAPERONE PROTEIN DNAJ 10"/>
    <property type="match status" value="1"/>
</dbReference>
<dbReference type="Gene3D" id="1.10.287.110">
    <property type="entry name" value="DnaJ domain"/>
    <property type="match status" value="1"/>
</dbReference>
<feature type="compositionally biased region" description="Polar residues" evidence="1">
    <location>
        <begin position="400"/>
        <end position="409"/>
    </location>
</feature>
<dbReference type="AlphaFoldDB" id="W9RIW9"/>
<dbReference type="PRINTS" id="PR00625">
    <property type="entry name" value="JDOMAIN"/>
</dbReference>
<dbReference type="InterPro" id="IPR052423">
    <property type="entry name" value="EMIR"/>
</dbReference>
<dbReference type="EMBL" id="KE344284">
    <property type="protein sequence ID" value="EXB56230.1"/>
    <property type="molecule type" value="Genomic_DNA"/>
</dbReference>
<dbReference type="STRING" id="981085.W9RIW9"/>
<dbReference type="InterPro" id="IPR001623">
    <property type="entry name" value="DnaJ_domain"/>
</dbReference>
<dbReference type="CDD" id="cd06257">
    <property type="entry name" value="DnaJ"/>
    <property type="match status" value="1"/>
</dbReference>
<sequence length="409" mass="45412">MVKETEYYDVLGVSPSATEAEIKKAYYIKARQVHPDKNPNDPLAAQNFQVLGEAYQVLSDPSQRQAYDAYGKSGISTEAIIDPAAIFAMLFGSELFEEYIGQLAMASMASLDIFTEGEQFDTKKLQDKMRVVQKEREEKLAQILKDRLNQYVQGNKDDFINHAIAEVTRLSNAAYGVDMLNTIGYIYARQAAKELGKKAIYLGVPFVAEWFRNKGHFIKSQVTAATGAIALIQLQEDMKKQLSAEGNYTEEELEEYMQSHKKLMIDSLWKLNVADIEATFSRVCQMVLQDNTVKKEELRARAKGLKTLGKIFQGVKSTNGNEGETVLNAEVHKLNGSESSYDPCSPVSVATPTSSNLEGQSYTTFASQPSQSPYVEAPQFPGGQFEYNFPKPTAPPGAQRHSSSTAGRE</sequence>
<evidence type="ECO:0000256" key="1">
    <source>
        <dbReference type="SAM" id="MobiDB-lite"/>
    </source>
</evidence>
<name>W9RIW9_9ROSA</name>
<dbReference type="PROSITE" id="PS00636">
    <property type="entry name" value="DNAJ_1"/>
    <property type="match status" value="1"/>
</dbReference>
<evidence type="ECO:0000313" key="4">
    <source>
        <dbReference type="Proteomes" id="UP000030645"/>
    </source>
</evidence>
<protein>
    <submittedName>
        <fullName evidence="3">Chaperone protein dnaJ 10</fullName>
    </submittedName>
</protein>
<dbReference type="Pfam" id="PF14308">
    <property type="entry name" value="DnaJ-X"/>
    <property type="match status" value="1"/>
</dbReference>
<dbReference type="Pfam" id="PF00226">
    <property type="entry name" value="DnaJ"/>
    <property type="match status" value="1"/>
</dbReference>
<dbReference type="PANTHER" id="PTHR44094">
    <property type="entry name" value="DNAJ HEAT SHOCK N-TERMINAL DOMAIN-CONTAINING PROTEIN"/>
    <property type="match status" value="1"/>
</dbReference>
<accession>W9RIW9</accession>
<gene>
    <name evidence="3" type="ORF">L484_024767</name>
</gene>
<dbReference type="InterPro" id="IPR026894">
    <property type="entry name" value="DnaJ_X"/>
</dbReference>
<dbReference type="SUPFAM" id="SSF46565">
    <property type="entry name" value="Chaperone J-domain"/>
    <property type="match status" value="1"/>
</dbReference>
<dbReference type="SMART" id="SM00271">
    <property type="entry name" value="DnaJ"/>
    <property type="match status" value="1"/>
</dbReference>
<dbReference type="InterPro" id="IPR036869">
    <property type="entry name" value="J_dom_sf"/>
</dbReference>
<feature type="region of interest" description="Disordered" evidence="1">
    <location>
        <begin position="365"/>
        <end position="409"/>
    </location>
</feature>
<proteinExistence type="predicted"/>
<dbReference type="eggNOG" id="KOG0691">
    <property type="taxonomic scope" value="Eukaryota"/>
</dbReference>
<dbReference type="Proteomes" id="UP000030645">
    <property type="component" value="Unassembled WGS sequence"/>
</dbReference>
<dbReference type="InterPro" id="IPR018253">
    <property type="entry name" value="DnaJ_domain_CS"/>
</dbReference>
<reference evidence="4" key="1">
    <citation type="submission" date="2013-01" db="EMBL/GenBank/DDBJ databases">
        <title>Draft Genome Sequence of a Mulberry Tree, Morus notabilis C.K. Schneid.</title>
        <authorList>
            <person name="He N."/>
            <person name="Zhao S."/>
        </authorList>
    </citation>
    <scope>NUCLEOTIDE SEQUENCE</scope>
</reference>
<feature type="domain" description="J" evidence="2">
    <location>
        <begin position="6"/>
        <end position="71"/>
    </location>
</feature>
<keyword evidence="4" id="KW-1185">Reference proteome</keyword>
<dbReference type="OrthoDB" id="10250354at2759"/>
<evidence type="ECO:0000259" key="2">
    <source>
        <dbReference type="PROSITE" id="PS50076"/>
    </source>
</evidence>
<evidence type="ECO:0000313" key="3">
    <source>
        <dbReference type="EMBL" id="EXB56230.1"/>
    </source>
</evidence>